<dbReference type="InterPro" id="IPR002559">
    <property type="entry name" value="Transposase_11"/>
</dbReference>
<proteinExistence type="predicted"/>
<reference evidence="2" key="1">
    <citation type="journal article" date="2014" name="Front. Microbiol.">
        <title>High frequency of phylogenetically diverse reductive dehalogenase-homologous genes in deep subseafloor sedimentary metagenomes.</title>
        <authorList>
            <person name="Kawai M."/>
            <person name="Futagami T."/>
            <person name="Toyoda A."/>
            <person name="Takaki Y."/>
            <person name="Nishi S."/>
            <person name="Hori S."/>
            <person name="Arai W."/>
            <person name="Tsubouchi T."/>
            <person name="Morono Y."/>
            <person name="Uchiyama I."/>
            <person name="Ito T."/>
            <person name="Fujiyama A."/>
            <person name="Inagaki F."/>
            <person name="Takami H."/>
        </authorList>
    </citation>
    <scope>NUCLEOTIDE SEQUENCE</scope>
    <source>
        <strain evidence="2">Expedition CK06-06</strain>
    </source>
</reference>
<sequence length="295" mass="33051">CIELGLVSSEGMLIDSTTVRADASDGSMVEIGLSPGQYWKSLDRKDRPKKKLSGARYTGEVDKNKMGKRRRDINRLSLRKKSKTDPDATIVYKPGMGSHLSYKAHIATDTNGIITAVSASPSVSHDIGAVPILVESHERILGTPPWVAADTKYGSEECLKYLQDKDIKTAIRPETKTSKPGYFSKNKFRYDSSRNCYICPNGKLLKRRSKNYPQNRINYSSNKKDCNLCPLKGKCISGGNFRTVSHYDSPCYDKARDWYDSGYGRVMQKLRHTVIEGVFGQAKTYHGMAKARFRG</sequence>
<comment type="caution">
    <text evidence="2">The sequence shown here is derived from an EMBL/GenBank/DDBJ whole genome shotgun (WGS) entry which is preliminary data.</text>
</comment>
<dbReference type="Pfam" id="PF01609">
    <property type="entry name" value="DDE_Tnp_1"/>
    <property type="match status" value="1"/>
</dbReference>
<organism evidence="2">
    <name type="scientific">marine sediment metagenome</name>
    <dbReference type="NCBI Taxonomy" id="412755"/>
    <lineage>
        <taxon>unclassified sequences</taxon>
        <taxon>metagenomes</taxon>
        <taxon>ecological metagenomes</taxon>
    </lineage>
</organism>
<dbReference type="PANTHER" id="PTHR33408">
    <property type="entry name" value="TRANSPOSASE"/>
    <property type="match status" value="1"/>
</dbReference>
<gene>
    <name evidence="2" type="ORF">S01H4_36316</name>
</gene>
<dbReference type="PANTHER" id="PTHR33408:SF2">
    <property type="entry name" value="TRANSPOSASE DDE DOMAIN-CONTAINING PROTEIN"/>
    <property type="match status" value="1"/>
</dbReference>
<feature type="non-terminal residue" evidence="2">
    <location>
        <position position="295"/>
    </location>
</feature>
<feature type="domain" description="Transposase IS4-like" evidence="1">
    <location>
        <begin position="87"/>
        <end position="216"/>
    </location>
</feature>
<dbReference type="EMBL" id="BART01019398">
    <property type="protein sequence ID" value="GAG85684.1"/>
    <property type="molecule type" value="Genomic_DNA"/>
</dbReference>
<accession>X1AS59</accession>
<dbReference type="AlphaFoldDB" id="X1AS59"/>
<evidence type="ECO:0000313" key="2">
    <source>
        <dbReference type="EMBL" id="GAG85684.1"/>
    </source>
</evidence>
<feature type="non-terminal residue" evidence="2">
    <location>
        <position position="1"/>
    </location>
</feature>
<evidence type="ECO:0000259" key="1">
    <source>
        <dbReference type="Pfam" id="PF01609"/>
    </source>
</evidence>
<protein>
    <recommendedName>
        <fullName evidence="1">Transposase IS4-like domain-containing protein</fullName>
    </recommendedName>
</protein>
<name>X1AS59_9ZZZZ</name>